<evidence type="ECO:0000256" key="5">
    <source>
        <dbReference type="ARBA" id="ARBA00022989"/>
    </source>
</evidence>
<accession>A0A382SNL3</accession>
<dbReference type="InterPro" id="IPR003362">
    <property type="entry name" value="Bact_transf"/>
</dbReference>
<evidence type="ECO:0000256" key="2">
    <source>
        <dbReference type="ARBA" id="ARBA00022475"/>
    </source>
</evidence>
<sequence>MKRIFDLVVAILMLVLALPIILVSAIVVGLTSKGPALFAHTRCGRNGVPFECLKLRTMVVNAQDWLEQDSELRAKYKENGFKLRPEEDPRITRVGRLLRLRYIDELPQLVNVIRGDMSLVGPRPVIDEELEWYGDRKDKILSVRPGIFGSWTALGRTRPDYPERTLVELD</sequence>
<evidence type="ECO:0000259" key="7">
    <source>
        <dbReference type="Pfam" id="PF02397"/>
    </source>
</evidence>
<keyword evidence="2" id="KW-1003">Cell membrane</keyword>
<evidence type="ECO:0000256" key="3">
    <source>
        <dbReference type="ARBA" id="ARBA00022679"/>
    </source>
</evidence>
<proteinExistence type="predicted"/>
<feature type="non-terminal residue" evidence="8">
    <location>
        <position position="170"/>
    </location>
</feature>
<keyword evidence="6" id="KW-0472">Membrane</keyword>
<protein>
    <recommendedName>
        <fullName evidence="7">Bacterial sugar transferase domain-containing protein</fullName>
    </recommendedName>
</protein>
<dbReference type="Pfam" id="PF02397">
    <property type="entry name" value="Bac_transf"/>
    <property type="match status" value="1"/>
</dbReference>
<dbReference type="GO" id="GO:0005886">
    <property type="term" value="C:plasma membrane"/>
    <property type="evidence" value="ECO:0007669"/>
    <property type="project" value="UniProtKB-SubCell"/>
</dbReference>
<dbReference type="AlphaFoldDB" id="A0A382SNL3"/>
<gene>
    <name evidence="8" type="ORF">METZ01_LOCUS364270</name>
</gene>
<organism evidence="8">
    <name type="scientific">marine metagenome</name>
    <dbReference type="NCBI Taxonomy" id="408172"/>
    <lineage>
        <taxon>unclassified sequences</taxon>
        <taxon>metagenomes</taxon>
        <taxon>ecological metagenomes</taxon>
    </lineage>
</organism>
<keyword evidence="4" id="KW-0812">Transmembrane</keyword>
<evidence type="ECO:0000256" key="1">
    <source>
        <dbReference type="ARBA" id="ARBA00004236"/>
    </source>
</evidence>
<evidence type="ECO:0000256" key="6">
    <source>
        <dbReference type="ARBA" id="ARBA00023136"/>
    </source>
</evidence>
<feature type="domain" description="Bacterial sugar transferase" evidence="7">
    <location>
        <begin position="2"/>
        <end position="165"/>
    </location>
</feature>
<keyword evidence="3" id="KW-0808">Transferase</keyword>
<dbReference type="PANTHER" id="PTHR30576">
    <property type="entry name" value="COLANIC BIOSYNTHESIS UDP-GLUCOSE LIPID CARRIER TRANSFERASE"/>
    <property type="match status" value="1"/>
</dbReference>
<dbReference type="GO" id="GO:0016780">
    <property type="term" value="F:phosphotransferase activity, for other substituted phosphate groups"/>
    <property type="evidence" value="ECO:0007669"/>
    <property type="project" value="TreeGrafter"/>
</dbReference>
<evidence type="ECO:0000313" key="8">
    <source>
        <dbReference type="EMBL" id="SVD11416.1"/>
    </source>
</evidence>
<keyword evidence="5" id="KW-1133">Transmembrane helix</keyword>
<comment type="subcellular location">
    <subcellularLocation>
        <location evidence="1">Cell membrane</location>
    </subcellularLocation>
</comment>
<evidence type="ECO:0000256" key="4">
    <source>
        <dbReference type="ARBA" id="ARBA00022692"/>
    </source>
</evidence>
<name>A0A382SNL3_9ZZZZ</name>
<dbReference type="EMBL" id="UINC01130382">
    <property type="protein sequence ID" value="SVD11416.1"/>
    <property type="molecule type" value="Genomic_DNA"/>
</dbReference>
<dbReference type="PANTHER" id="PTHR30576:SF4">
    <property type="entry name" value="UNDECAPRENYL-PHOSPHATE GALACTOSE PHOSPHOTRANSFERASE"/>
    <property type="match status" value="1"/>
</dbReference>
<reference evidence="8" key="1">
    <citation type="submission" date="2018-05" db="EMBL/GenBank/DDBJ databases">
        <authorList>
            <person name="Lanie J.A."/>
            <person name="Ng W.-L."/>
            <person name="Kazmierczak K.M."/>
            <person name="Andrzejewski T.M."/>
            <person name="Davidsen T.M."/>
            <person name="Wayne K.J."/>
            <person name="Tettelin H."/>
            <person name="Glass J.I."/>
            <person name="Rusch D."/>
            <person name="Podicherti R."/>
            <person name="Tsui H.-C.T."/>
            <person name="Winkler M.E."/>
        </authorList>
    </citation>
    <scope>NUCLEOTIDE SEQUENCE</scope>
</reference>